<gene>
    <name evidence="3" type="ORF">C9928_00690</name>
</gene>
<name>A0A2T4CTF1_9GAMM</name>
<feature type="domain" description="GmrSD restriction endonucleases C-terminal" evidence="2">
    <location>
        <begin position="620"/>
        <end position="753"/>
    </location>
</feature>
<proteinExistence type="predicted"/>
<feature type="domain" description="GmrSD restriction endonucleases N-terminal" evidence="1">
    <location>
        <begin position="27"/>
        <end position="340"/>
    </location>
</feature>
<dbReference type="InterPro" id="IPR004919">
    <property type="entry name" value="GmrSD_N"/>
</dbReference>
<evidence type="ECO:0000313" key="3">
    <source>
        <dbReference type="EMBL" id="PTB90271.1"/>
    </source>
</evidence>
<sequence>MSKLSELYKAEATSPYKNVTSSASPVGFRIPEYQRQYDWSEDNIDRLFMDVLNGFSRLSENASAASYTFLGAVVMVEEDSYEPTFDGLSLAIVDGQQRLTTLVLFACALYLQLEQEVAATDFMSLKDDEKNWLEEELKVQLGCLYACAIGTQHIPPDESYPFPRIVRAGDIRANSNRESEYKSPIAKFLHHFCKHVKNSDGAPFNMPDLKHDVSGQKITARFHYIQEALRLINQSDWYSEAECEIFDVEKTVRKQVRELFRKLKSVFPDKDREDKAVARIANNEQVSNLLRLFLFSRYFCDYIVFTKVVTKDEGAAFDIFDALNTTGEPLTALETLKPRIIQFENSCSRYVGSESEAYWSKLNELIDKRFEDTKKKQSETKDLVVSFALYQDGKKESKELAGQRIFLRNSFDTAVSKGHTSARDYIKALSKLAEFRRYYWENDGISKLGLFHTTETVNDAQFLSQVIKDLKTSMALPVLCRFWSTDLASEGDSEFIEALRATVAFIVLRRSYTGGTDGIDGVFRDIMAPANASNSKYGFCAAQQKEISVSELKEIYLKLLHKKLKVFDRENWVSHVSDNPLYKQSRELSRFLIFAAAHGAANDDVAGLLTREDIKFDQRNDYLNYNLWTSELYSTVEHVAPDSAQVSGWDYNIYLNQRTRHTLGNLTLLPQNENSSISDSSWEKKRLIYLCLTEKTKAKQLERIAEAERNGLRLSAKLKQQLDERGVLALLESLRGVEEWTEELVKERSKNIASLGWDTVRSWLD</sequence>
<dbReference type="Proteomes" id="UP000241514">
    <property type="component" value="Unassembled WGS sequence"/>
</dbReference>
<dbReference type="Pfam" id="PF03235">
    <property type="entry name" value="GmrSD_N"/>
    <property type="match status" value="1"/>
</dbReference>
<dbReference type="EMBL" id="PYVG01000002">
    <property type="protein sequence ID" value="PTB90271.1"/>
    <property type="molecule type" value="Genomic_DNA"/>
</dbReference>
<evidence type="ECO:0000259" key="1">
    <source>
        <dbReference type="Pfam" id="PF03235"/>
    </source>
</evidence>
<dbReference type="InterPro" id="IPR011089">
    <property type="entry name" value="GmrSD_C"/>
</dbReference>
<comment type="caution">
    <text evidence="3">The sequence shown here is derived from an EMBL/GenBank/DDBJ whole genome shotgun (WGS) entry which is preliminary data.</text>
</comment>
<dbReference type="AlphaFoldDB" id="A0A2T4CTF1"/>
<protein>
    <submittedName>
        <fullName evidence="3">Uncharacterized protein</fullName>
    </submittedName>
</protein>
<evidence type="ECO:0000259" key="2">
    <source>
        <dbReference type="Pfam" id="PF07510"/>
    </source>
</evidence>
<accession>A0A2T4CTF1</accession>
<organism evidence="3 4">
    <name type="scientific">Pseudidiomarina aestuarii</name>
    <dbReference type="NCBI Taxonomy" id="624146"/>
    <lineage>
        <taxon>Bacteria</taxon>
        <taxon>Pseudomonadati</taxon>
        <taxon>Pseudomonadota</taxon>
        <taxon>Gammaproteobacteria</taxon>
        <taxon>Alteromonadales</taxon>
        <taxon>Idiomarinaceae</taxon>
        <taxon>Pseudidiomarina</taxon>
    </lineage>
</organism>
<dbReference type="Pfam" id="PF07510">
    <property type="entry name" value="GmrSD_C"/>
    <property type="match status" value="1"/>
</dbReference>
<reference evidence="3 4" key="1">
    <citation type="submission" date="2018-03" db="EMBL/GenBank/DDBJ databases">
        <title>Cross-interface Injection: A General Nanoliter Liquid Handling Method Applied to Single Cells Genome Amplification Automated Nanoliter Liquid Handling Applied to Single Cell Multiple Displacement Amplification.</title>
        <authorList>
            <person name="Yun J."/>
            <person name="Xu P."/>
            <person name="Xu J."/>
            <person name="Dai X."/>
            <person name="Wang Y."/>
            <person name="Zheng X."/>
            <person name="Cao C."/>
            <person name="Yi Q."/>
            <person name="Zhu Y."/>
            <person name="Wang L."/>
            <person name="Dong Z."/>
            <person name="Huang Y."/>
            <person name="Huang L."/>
            <person name="Du W."/>
        </authorList>
    </citation>
    <scope>NUCLEOTIDE SEQUENCE [LARGE SCALE GENOMIC DNA]</scope>
    <source>
        <strain evidence="3 4">A9-4</strain>
    </source>
</reference>
<evidence type="ECO:0000313" key="4">
    <source>
        <dbReference type="Proteomes" id="UP000241514"/>
    </source>
</evidence>
<dbReference type="PANTHER" id="PTHR35149:SF1">
    <property type="entry name" value="DUF5655 DOMAIN-CONTAINING PROTEIN"/>
    <property type="match status" value="1"/>
</dbReference>
<dbReference type="PANTHER" id="PTHR35149">
    <property type="entry name" value="SLL5132 PROTEIN"/>
    <property type="match status" value="1"/>
</dbReference>